<name>A0A212FHW7_DANPL</name>
<reference evidence="1 2" key="1">
    <citation type="journal article" date="2011" name="Cell">
        <title>The monarch butterfly genome yields insights into long-distance migration.</title>
        <authorList>
            <person name="Zhan S."/>
            <person name="Merlin C."/>
            <person name="Boore J.L."/>
            <person name="Reppert S.M."/>
        </authorList>
    </citation>
    <scope>NUCLEOTIDE SEQUENCE [LARGE SCALE GENOMIC DNA]</scope>
    <source>
        <strain evidence="1">F-2</strain>
    </source>
</reference>
<proteinExistence type="predicted"/>
<dbReference type="AlphaFoldDB" id="A0A212FHW7"/>
<dbReference type="Proteomes" id="UP000007151">
    <property type="component" value="Unassembled WGS sequence"/>
</dbReference>
<gene>
    <name evidence="1" type="ORF">KGM_206575</name>
</gene>
<dbReference type="EMBL" id="AGBW02008453">
    <property type="protein sequence ID" value="OWR53332.1"/>
    <property type="molecule type" value="Genomic_DNA"/>
</dbReference>
<protein>
    <submittedName>
        <fullName evidence="1">Uncharacterized protein</fullName>
    </submittedName>
</protein>
<evidence type="ECO:0000313" key="2">
    <source>
        <dbReference type="Proteomes" id="UP000007151"/>
    </source>
</evidence>
<organism evidence="1 2">
    <name type="scientific">Danaus plexippus plexippus</name>
    <dbReference type="NCBI Taxonomy" id="278856"/>
    <lineage>
        <taxon>Eukaryota</taxon>
        <taxon>Metazoa</taxon>
        <taxon>Ecdysozoa</taxon>
        <taxon>Arthropoda</taxon>
        <taxon>Hexapoda</taxon>
        <taxon>Insecta</taxon>
        <taxon>Pterygota</taxon>
        <taxon>Neoptera</taxon>
        <taxon>Endopterygota</taxon>
        <taxon>Lepidoptera</taxon>
        <taxon>Glossata</taxon>
        <taxon>Ditrysia</taxon>
        <taxon>Papilionoidea</taxon>
        <taxon>Nymphalidae</taxon>
        <taxon>Danainae</taxon>
        <taxon>Danaini</taxon>
        <taxon>Danaina</taxon>
        <taxon>Danaus</taxon>
        <taxon>Danaus</taxon>
    </lineage>
</organism>
<accession>A0A212FHW7</accession>
<comment type="caution">
    <text evidence="1">The sequence shown here is derived from an EMBL/GenBank/DDBJ whole genome shotgun (WGS) entry which is preliminary data.</text>
</comment>
<sequence>MITEATLAIGNLPLSLGLLGGGNLCPHLVVGHCTCQLYDQVNQPRFRGEEFNCSVILPEQLPLLLLAVPPRFIGNPPCLPKYLPLTATKEYVSLLLIRL</sequence>
<keyword evidence="2" id="KW-1185">Reference proteome</keyword>
<dbReference type="KEGG" id="dpl:KGM_206575"/>
<dbReference type="InParanoid" id="A0A212FHW7"/>
<evidence type="ECO:0000313" key="1">
    <source>
        <dbReference type="EMBL" id="OWR53332.1"/>
    </source>
</evidence>